<keyword evidence="2" id="KW-0697">Rotamase</keyword>
<organism evidence="7">
    <name type="scientific">uncultured Chthoniobacterales bacterium</name>
    <dbReference type="NCBI Taxonomy" id="1836801"/>
    <lineage>
        <taxon>Bacteria</taxon>
        <taxon>Pseudomonadati</taxon>
        <taxon>Verrucomicrobiota</taxon>
        <taxon>Spartobacteria</taxon>
        <taxon>Chthoniobacterales</taxon>
        <taxon>environmental samples</taxon>
    </lineage>
</organism>
<proteinExistence type="predicted"/>
<feature type="compositionally biased region" description="Polar residues" evidence="4">
    <location>
        <begin position="515"/>
        <end position="535"/>
    </location>
</feature>
<reference evidence="7" key="1">
    <citation type="submission" date="2020-02" db="EMBL/GenBank/DDBJ databases">
        <authorList>
            <person name="Meier V. D."/>
        </authorList>
    </citation>
    <scope>NUCLEOTIDE SEQUENCE</scope>
    <source>
        <strain evidence="7">AVDCRST_MAG42</strain>
    </source>
</reference>
<dbReference type="AlphaFoldDB" id="A0A6J4IMP1"/>
<dbReference type="Gene3D" id="2.40.100.10">
    <property type="entry name" value="Cyclophilin-like"/>
    <property type="match status" value="1"/>
</dbReference>
<dbReference type="Pfam" id="PF00160">
    <property type="entry name" value="Pro_isomerase"/>
    <property type="match status" value="1"/>
</dbReference>
<evidence type="ECO:0000313" key="7">
    <source>
        <dbReference type="EMBL" id="CAA9257228.1"/>
    </source>
</evidence>
<evidence type="ECO:0000256" key="5">
    <source>
        <dbReference type="SAM" id="SignalP"/>
    </source>
</evidence>
<gene>
    <name evidence="7" type="ORF">AVDCRST_MAG42-2538</name>
</gene>
<feature type="region of interest" description="Disordered" evidence="4">
    <location>
        <begin position="515"/>
        <end position="541"/>
    </location>
</feature>
<dbReference type="EC" id="5.2.1.8" evidence="1"/>
<dbReference type="EMBL" id="CADCTA010000088">
    <property type="protein sequence ID" value="CAA9257228.1"/>
    <property type="molecule type" value="Genomic_DNA"/>
</dbReference>
<feature type="domain" description="PPIase cyclophilin-type" evidence="6">
    <location>
        <begin position="67"/>
        <end position="253"/>
    </location>
</feature>
<dbReference type="PANTHER" id="PTHR43246">
    <property type="entry name" value="PEPTIDYL-PROLYL CIS-TRANS ISOMERASE CYP38, CHLOROPLASTIC"/>
    <property type="match status" value="1"/>
</dbReference>
<keyword evidence="5" id="KW-0732">Signal</keyword>
<dbReference type="InterPro" id="IPR029000">
    <property type="entry name" value="Cyclophilin-like_dom_sf"/>
</dbReference>
<dbReference type="InterPro" id="IPR044665">
    <property type="entry name" value="E_coli_cyclophilin_A-like"/>
</dbReference>
<evidence type="ECO:0000259" key="6">
    <source>
        <dbReference type="PROSITE" id="PS50072"/>
    </source>
</evidence>
<evidence type="ECO:0000256" key="1">
    <source>
        <dbReference type="ARBA" id="ARBA00013194"/>
    </source>
</evidence>
<keyword evidence="3" id="KW-0413">Isomerase</keyword>
<feature type="chain" id="PRO_5027013113" description="peptidylprolyl isomerase" evidence="5">
    <location>
        <begin position="22"/>
        <end position="580"/>
    </location>
</feature>
<sequence length="580" mass="60672">MNRISLCFAAGLSLFAINVSAQNQNPVVVSPIENFTVYANAPARSIDLTTVMQDADLSPVVRLTTVLGPMDFALFDRQKPITTNNFLRYVDEGRYFTTDPTTQQRASSFIHRSVPGFVIQGGGFIATVNPNPSPTPGRLQPTQVATFPAIQNEPGISNKRATIAMAKVGNNPNSATSQWFINLADNSANLDAQNGGFTVFGRVIGSGMDVADHIANLPIVNFGSPFDATPTRDYAAPNAPRPENTITIPEIQRAGSVPTPLTFSATSSNSGVVEVKVSETNLLVTGKASGTAQVTVTGTDVDGATVSTTFEVQVIDGPGRLVNISTRLQVRTDDEVLIGGFIMRGDAPKRVMVRAIGPSLSTRGIAGVLADPQLELIDSSGNPVAANDNWADANKQAIIDTGIAPTSSREAAILATLPSNNTGVSYTAVVRGVGNTTGIGLVEVYDLDSGPGSTLLNIATRGRVGSDDERAMIGGFFLGGTESKRICIRALGPSLANAGVTGTLADPRLQLVDGNGNSLQSNNDWQSDGQSNEIQESGLAPGNSREAALIRTLNAGPYTAIVRGAGDTTGVASVEIYQLQ</sequence>
<dbReference type="PRINTS" id="PR00153">
    <property type="entry name" value="CSAPPISMRASE"/>
</dbReference>
<dbReference type="GO" id="GO:0003755">
    <property type="term" value="F:peptidyl-prolyl cis-trans isomerase activity"/>
    <property type="evidence" value="ECO:0007669"/>
    <property type="project" value="UniProtKB-KW"/>
</dbReference>
<evidence type="ECO:0000256" key="4">
    <source>
        <dbReference type="SAM" id="MobiDB-lite"/>
    </source>
</evidence>
<dbReference type="PROSITE" id="PS50072">
    <property type="entry name" value="CSA_PPIASE_2"/>
    <property type="match status" value="1"/>
</dbReference>
<accession>A0A6J4IMP1</accession>
<name>A0A6J4IMP1_9BACT</name>
<evidence type="ECO:0000256" key="3">
    <source>
        <dbReference type="ARBA" id="ARBA00023235"/>
    </source>
</evidence>
<evidence type="ECO:0000256" key="2">
    <source>
        <dbReference type="ARBA" id="ARBA00023110"/>
    </source>
</evidence>
<feature type="signal peptide" evidence="5">
    <location>
        <begin position="1"/>
        <end position="21"/>
    </location>
</feature>
<dbReference type="SUPFAM" id="SSF50891">
    <property type="entry name" value="Cyclophilin-like"/>
    <property type="match status" value="1"/>
</dbReference>
<protein>
    <recommendedName>
        <fullName evidence="1">peptidylprolyl isomerase</fullName>
        <ecNumber evidence="1">5.2.1.8</ecNumber>
    </recommendedName>
</protein>
<dbReference type="Gene3D" id="2.60.40.1080">
    <property type="match status" value="1"/>
</dbReference>
<dbReference type="InterPro" id="IPR002130">
    <property type="entry name" value="Cyclophilin-type_PPIase_dom"/>
</dbReference>